<reference evidence="1" key="1">
    <citation type="journal article" date="2014" name="Int. J. Syst. Evol. Microbiol.">
        <title>Complete genome sequence of Corynebacterium casei LMG S-19264T (=DSM 44701T), isolated from a smear-ripened cheese.</title>
        <authorList>
            <consortium name="US DOE Joint Genome Institute (JGI-PGF)"/>
            <person name="Walter F."/>
            <person name="Albersmeier A."/>
            <person name="Kalinowski J."/>
            <person name="Ruckert C."/>
        </authorList>
    </citation>
    <scope>NUCLEOTIDE SEQUENCE</scope>
    <source>
        <strain evidence="1">CGMCC 4.7201</strain>
    </source>
</reference>
<reference evidence="1" key="2">
    <citation type="submission" date="2020-09" db="EMBL/GenBank/DDBJ databases">
        <authorList>
            <person name="Sun Q."/>
            <person name="Zhou Y."/>
        </authorList>
    </citation>
    <scope>NUCLEOTIDE SEQUENCE</scope>
    <source>
        <strain evidence="1">CGMCC 4.7201</strain>
    </source>
</reference>
<accession>A0A918E126</accession>
<dbReference type="RefSeq" id="WP_189134589.1">
    <property type="nucleotide sequence ID" value="NZ_BMMS01000029.1"/>
</dbReference>
<evidence type="ECO:0000313" key="2">
    <source>
        <dbReference type="Proteomes" id="UP000641932"/>
    </source>
</evidence>
<comment type="caution">
    <text evidence="1">The sequence shown here is derived from an EMBL/GenBank/DDBJ whole genome shotgun (WGS) entry which is preliminary data.</text>
</comment>
<sequence>MRGLDGRWVLVGAGVVRPAVAYELRAEEESLDAVIAGTRMPLDDMVRRWLAGEVLGAEAVLVPASGLVLEVARDAAFRESGTAQVEWFSGEGVLESAAEPFGGRIVSTPAGHHLVLSEPVAWAQPYSAEDGDVRLRLDDGDTRIADTVHLLGDRLRRTVSVVTDEMYLDRLVYDYARG</sequence>
<name>A0A918E126_9ACTN</name>
<dbReference type="Proteomes" id="UP000641932">
    <property type="component" value="Unassembled WGS sequence"/>
</dbReference>
<dbReference type="AlphaFoldDB" id="A0A918E126"/>
<evidence type="ECO:0000313" key="1">
    <source>
        <dbReference type="EMBL" id="GGO96410.1"/>
    </source>
</evidence>
<keyword evidence="2" id="KW-1185">Reference proteome</keyword>
<organism evidence="1 2">
    <name type="scientific">Wenjunlia tyrosinilytica</name>
    <dbReference type="NCBI Taxonomy" id="1544741"/>
    <lineage>
        <taxon>Bacteria</taxon>
        <taxon>Bacillati</taxon>
        <taxon>Actinomycetota</taxon>
        <taxon>Actinomycetes</taxon>
        <taxon>Kitasatosporales</taxon>
        <taxon>Streptomycetaceae</taxon>
        <taxon>Wenjunlia</taxon>
    </lineage>
</organism>
<gene>
    <name evidence="1" type="ORF">GCM10012280_55830</name>
</gene>
<protein>
    <submittedName>
        <fullName evidence="1">Uncharacterized protein</fullName>
    </submittedName>
</protein>
<dbReference type="EMBL" id="BMMS01000029">
    <property type="protein sequence ID" value="GGO96410.1"/>
    <property type="molecule type" value="Genomic_DNA"/>
</dbReference>
<proteinExistence type="predicted"/>